<dbReference type="NCBIfam" id="NF004076">
    <property type="entry name" value="PRK05581.1-4"/>
    <property type="match status" value="1"/>
</dbReference>
<dbReference type="Pfam" id="PF00834">
    <property type="entry name" value="Ribul_P_3_epim"/>
    <property type="match status" value="1"/>
</dbReference>
<evidence type="ECO:0000256" key="1">
    <source>
        <dbReference type="ARBA" id="ARBA00001782"/>
    </source>
</evidence>
<comment type="cofactor">
    <cofactor evidence="5">
        <name>Fe(2+)</name>
        <dbReference type="ChEBI" id="CHEBI:29033"/>
    </cofactor>
</comment>
<reference evidence="15 16" key="1">
    <citation type="journal article" date="2019" name="Nat. Microbiol.">
        <title>Mediterranean grassland soil C-N compound turnover is dependent on rainfall and depth, and is mediated by genomically divergent microorganisms.</title>
        <authorList>
            <person name="Diamond S."/>
            <person name="Andeer P.F."/>
            <person name="Li Z."/>
            <person name="Crits-Christoph A."/>
            <person name="Burstein D."/>
            <person name="Anantharaman K."/>
            <person name="Lane K.R."/>
            <person name="Thomas B.C."/>
            <person name="Pan C."/>
            <person name="Northen T.R."/>
            <person name="Banfield J.F."/>
        </authorList>
    </citation>
    <scope>NUCLEOTIDE SEQUENCE [LARGE SCALE GENOMIC DNA]</scope>
    <source>
        <strain evidence="15">WS_8</strain>
    </source>
</reference>
<dbReference type="GO" id="GO:0004750">
    <property type="term" value="F:D-ribulose-phosphate 3-epimerase activity"/>
    <property type="evidence" value="ECO:0007669"/>
    <property type="project" value="UniProtKB-UniRule"/>
</dbReference>
<evidence type="ECO:0000313" key="15">
    <source>
        <dbReference type="EMBL" id="TMQ68186.1"/>
    </source>
</evidence>
<feature type="binding site" evidence="10 13">
    <location>
        <position position="171"/>
    </location>
    <ligand>
        <name>a divalent metal cation</name>
        <dbReference type="ChEBI" id="CHEBI:60240"/>
    </ligand>
</feature>
<keyword evidence="9 10" id="KW-0413">Isomerase</keyword>
<organism evidence="15 16">
    <name type="scientific">Eiseniibacteriota bacterium</name>
    <dbReference type="NCBI Taxonomy" id="2212470"/>
    <lineage>
        <taxon>Bacteria</taxon>
        <taxon>Candidatus Eiseniibacteriota</taxon>
    </lineage>
</organism>
<dbReference type="InterPro" id="IPR026019">
    <property type="entry name" value="Ribul_P_3_epim"/>
</dbReference>
<proteinExistence type="inferred from homology"/>
<feature type="active site" description="Proton acceptor" evidence="10 12">
    <location>
        <position position="31"/>
    </location>
</feature>
<feature type="binding site" evidence="14">
    <location>
        <position position="173"/>
    </location>
    <ligand>
        <name>substrate</name>
    </ligand>
</feature>
<dbReference type="Proteomes" id="UP000316609">
    <property type="component" value="Unassembled WGS sequence"/>
</dbReference>
<evidence type="ECO:0000256" key="13">
    <source>
        <dbReference type="PIRSR" id="PIRSR001461-2"/>
    </source>
</evidence>
<dbReference type="SUPFAM" id="SSF51366">
    <property type="entry name" value="Ribulose-phoshate binding barrel"/>
    <property type="match status" value="1"/>
</dbReference>
<evidence type="ECO:0000313" key="16">
    <source>
        <dbReference type="Proteomes" id="UP000316609"/>
    </source>
</evidence>
<comment type="cofactor">
    <cofactor evidence="4">
        <name>Zn(2+)</name>
        <dbReference type="ChEBI" id="CHEBI:29105"/>
    </cofactor>
</comment>
<name>A0A538TX19_UNCEI</name>
<dbReference type="PANTHER" id="PTHR11749">
    <property type="entry name" value="RIBULOSE-5-PHOSPHATE-3-EPIMERASE"/>
    <property type="match status" value="1"/>
</dbReference>
<keyword evidence="13" id="KW-0862">Zinc</keyword>
<evidence type="ECO:0000256" key="5">
    <source>
        <dbReference type="ARBA" id="ARBA00001954"/>
    </source>
</evidence>
<feature type="binding site" evidence="10 13">
    <location>
        <position position="62"/>
    </location>
    <ligand>
        <name>a divalent metal cation</name>
        <dbReference type="ChEBI" id="CHEBI:60240"/>
    </ligand>
</feature>
<evidence type="ECO:0000256" key="7">
    <source>
        <dbReference type="ARBA" id="ARBA00013188"/>
    </source>
</evidence>
<comment type="catalytic activity">
    <reaction evidence="1 10 11">
        <text>D-ribulose 5-phosphate = D-xylulose 5-phosphate</text>
        <dbReference type="Rhea" id="RHEA:13677"/>
        <dbReference type="ChEBI" id="CHEBI:57737"/>
        <dbReference type="ChEBI" id="CHEBI:58121"/>
        <dbReference type="EC" id="5.1.3.1"/>
    </reaction>
</comment>
<keyword evidence="13" id="KW-0170">Cobalt</keyword>
<keyword evidence="10 11" id="KW-0119">Carbohydrate metabolism</keyword>
<evidence type="ECO:0000256" key="10">
    <source>
        <dbReference type="HAMAP-Rule" id="MF_02227"/>
    </source>
</evidence>
<comment type="function">
    <text evidence="10">Catalyzes the reversible epimerization of D-ribulose 5-phosphate to D-xylulose 5-phosphate.</text>
</comment>
<comment type="pathway">
    <text evidence="10">Carbohydrate degradation.</text>
</comment>
<evidence type="ECO:0000256" key="4">
    <source>
        <dbReference type="ARBA" id="ARBA00001947"/>
    </source>
</evidence>
<evidence type="ECO:0000256" key="14">
    <source>
        <dbReference type="PIRSR" id="PIRSR001461-3"/>
    </source>
</evidence>
<dbReference type="PROSITE" id="PS01086">
    <property type="entry name" value="RIBUL_P_3_EPIMER_2"/>
    <property type="match status" value="1"/>
</dbReference>
<dbReference type="EC" id="5.1.3.1" evidence="7 10"/>
<dbReference type="CDD" id="cd00429">
    <property type="entry name" value="RPE"/>
    <property type="match status" value="1"/>
</dbReference>
<keyword evidence="8 10" id="KW-0479">Metal-binding</keyword>
<evidence type="ECO:0000256" key="9">
    <source>
        <dbReference type="ARBA" id="ARBA00023235"/>
    </source>
</evidence>
<evidence type="ECO:0000256" key="2">
    <source>
        <dbReference type="ARBA" id="ARBA00001936"/>
    </source>
</evidence>
<feature type="binding site" evidence="10 14">
    <location>
        <position position="5"/>
    </location>
    <ligand>
        <name>substrate</name>
    </ligand>
</feature>
<dbReference type="EMBL" id="VBOY01000014">
    <property type="protein sequence ID" value="TMQ68186.1"/>
    <property type="molecule type" value="Genomic_DNA"/>
</dbReference>
<evidence type="ECO:0000256" key="3">
    <source>
        <dbReference type="ARBA" id="ARBA00001941"/>
    </source>
</evidence>
<dbReference type="InterPro" id="IPR000056">
    <property type="entry name" value="Ribul_P_3_epim-like"/>
</dbReference>
<dbReference type="InterPro" id="IPR011060">
    <property type="entry name" value="RibuloseP-bd_barrel"/>
</dbReference>
<comment type="cofactor">
    <cofactor evidence="10 13">
        <name>a divalent metal cation</name>
        <dbReference type="ChEBI" id="CHEBI:60240"/>
    </cofactor>
    <text evidence="10 13">Binds 1 divalent metal cation per subunit.</text>
</comment>
<comment type="caution">
    <text evidence="10">Lacks conserved residue(s) required for the propagation of feature annotation.</text>
</comment>
<gene>
    <name evidence="10 15" type="primary">rpe</name>
    <name evidence="15" type="ORF">E6K78_02200</name>
</gene>
<evidence type="ECO:0000256" key="8">
    <source>
        <dbReference type="ARBA" id="ARBA00022723"/>
    </source>
</evidence>
<feature type="binding site" evidence="10 13">
    <location>
        <position position="29"/>
    </location>
    <ligand>
        <name>a divalent metal cation</name>
        <dbReference type="ChEBI" id="CHEBI:60240"/>
    </ligand>
</feature>
<dbReference type="GO" id="GO:0006098">
    <property type="term" value="P:pentose-phosphate shunt"/>
    <property type="evidence" value="ECO:0007669"/>
    <property type="project" value="UniProtKB-UniRule"/>
</dbReference>
<dbReference type="PIRSF" id="PIRSF001461">
    <property type="entry name" value="RPE"/>
    <property type="match status" value="1"/>
</dbReference>
<dbReference type="HAMAP" id="MF_02227">
    <property type="entry name" value="RPE"/>
    <property type="match status" value="1"/>
</dbReference>
<protein>
    <recommendedName>
        <fullName evidence="7 10">Ribulose-phosphate 3-epimerase</fullName>
        <ecNumber evidence="7 10">5.1.3.1</ecNumber>
    </recommendedName>
</protein>
<feature type="active site" description="Proton donor" evidence="10 12">
    <location>
        <position position="171"/>
    </location>
</feature>
<evidence type="ECO:0000256" key="6">
    <source>
        <dbReference type="ARBA" id="ARBA00009541"/>
    </source>
</evidence>
<dbReference type="Gene3D" id="3.20.20.70">
    <property type="entry name" value="Aldolase class I"/>
    <property type="match status" value="1"/>
</dbReference>
<dbReference type="GO" id="GO:0019323">
    <property type="term" value="P:pentose catabolic process"/>
    <property type="evidence" value="ECO:0007669"/>
    <property type="project" value="UniProtKB-UniRule"/>
</dbReference>
<feature type="binding site" evidence="10">
    <location>
        <begin position="171"/>
        <end position="173"/>
    </location>
    <ligand>
        <name>substrate</name>
    </ligand>
</feature>
<dbReference type="GO" id="GO:0046872">
    <property type="term" value="F:metal ion binding"/>
    <property type="evidence" value="ECO:0007669"/>
    <property type="project" value="UniProtKB-UniRule"/>
</dbReference>
<keyword evidence="13" id="KW-0464">Manganese</keyword>
<comment type="caution">
    <text evidence="15">The sequence shown here is derived from an EMBL/GenBank/DDBJ whole genome shotgun (WGS) entry which is preliminary data.</text>
</comment>
<evidence type="ECO:0000256" key="11">
    <source>
        <dbReference type="PIRNR" id="PIRNR001461"/>
    </source>
</evidence>
<dbReference type="AlphaFoldDB" id="A0A538TX19"/>
<dbReference type="FunFam" id="3.20.20.70:FF:000004">
    <property type="entry name" value="Ribulose-phosphate 3-epimerase"/>
    <property type="match status" value="1"/>
</dbReference>
<comment type="cofactor">
    <cofactor evidence="2">
        <name>Mn(2+)</name>
        <dbReference type="ChEBI" id="CHEBI:29035"/>
    </cofactor>
</comment>
<comment type="similarity">
    <text evidence="6 10 11">Belongs to the ribulose-phosphate 3-epimerase family.</text>
</comment>
<dbReference type="GO" id="GO:0005737">
    <property type="term" value="C:cytoplasm"/>
    <property type="evidence" value="ECO:0007669"/>
    <property type="project" value="UniProtKB-ARBA"/>
</dbReference>
<feature type="binding site" evidence="10 14">
    <location>
        <begin position="138"/>
        <end position="141"/>
    </location>
    <ligand>
        <name>substrate</name>
    </ligand>
</feature>
<dbReference type="NCBIfam" id="TIGR01163">
    <property type="entry name" value="rpe"/>
    <property type="match status" value="1"/>
</dbReference>
<feature type="binding site" evidence="10 13">
    <location>
        <position position="31"/>
    </location>
    <ligand>
        <name>a divalent metal cation</name>
        <dbReference type="ChEBI" id="CHEBI:60240"/>
    </ligand>
</feature>
<dbReference type="InterPro" id="IPR013785">
    <property type="entry name" value="Aldolase_TIM"/>
</dbReference>
<feature type="binding site" evidence="10 14">
    <location>
        <position position="62"/>
    </location>
    <ligand>
        <name>substrate</name>
    </ligand>
</feature>
<comment type="cofactor">
    <cofactor evidence="3">
        <name>Co(2+)</name>
        <dbReference type="ChEBI" id="CHEBI:48828"/>
    </cofactor>
</comment>
<sequence length="232" mass="24988">MVAPSILSADFSRLSSELALVDPARDWVHCDVMDNHFVPNLTFGPIVVRAVRDLTRAQVDVHLMIEEPARLVPEFRAAGADGITVHLEACREVAKTLAAIRTQGARVGLALKPGTPIEEAEPHLAGLGLLLVMTVEPGFGGQAFIPGMLDKVRAAVTWRERHGARYLIEVDGGIAPATARRARRAGAEVFVAGHAIYRQGDPRHALSKLRDAVGVPKLIPQSRAARRSRAAS</sequence>
<accession>A0A538TX19</accession>
<evidence type="ECO:0000256" key="12">
    <source>
        <dbReference type="PIRSR" id="PIRSR001461-1"/>
    </source>
</evidence>